<evidence type="ECO:0000256" key="2">
    <source>
        <dbReference type="ARBA" id="ARBA00022505"/>
    </source>
</evidence>
<evidence type="ECO:0000313" key="6">
    <source>
        <dbReference type="EMBL" id="MBW4660154.1"/>
    </source>
</evidence>
<dbReference type="NCBIfam" id="TIGR01256">
    <property type="entry name" value="modA"/>
    <property type="match status" value="1"/>
</dbReference>
<accession>A0A951UNU9</accession>
<evidence type="ECO:0000256" key="5">
    <source>
        <dbReference type="PIRSR" id="PIRSR004846-1"/>
    </source>
</evidence>
<evidence type="ECO:0000256" key="3">
    <source>
        <dbReference type="ARBA" id="ARBA00022723"/>
    </source>
</evidence>
<evidence type="ECO:0000256" key="4">
    <source>
        <dbReference type="ARBA" id="ARBA00022729"/>
    </source>
</evidence>
<dbReference type="InterPro" id="IPR041879">
    <property type="entry name" value="YvgL-like_PBP2"/>
</dbReference>
<comment type="caution">
    <text evidence="6">The sequence shown here is derived from an EMBL/GenBank/DDBJ whole genome shotgun (WGS) entry which is preliminary data.</text>
</comment>
<dbReference type="SUPFAM" id="SSF53850">
    <property type="entry name" value="Periplasmic binding protein-like II"/>
    <property type="match status" value="1"/>
</dbReference>
<reference evidence="6" key="1">
    <citation type="submission" date="2021-05" db="EMBL/GenBank/DDBJ databases">
        <authorList>
            <person name="Pietrasiak N."/>
            <person name="Ward R."/>
            <person name="Stajich J.E."/>
            <person name="Kurbessoian T."/>
        </authorList>
    </citation>
    <scope>NUCLEOTIDE SEQUENCE</scope>
    <source>
        <strain evidence="6">UHER 2000/2452</strain>
    </source>
</reference>
<name>A0A951UNU9_9CYAN</name>
<dbReference type="InterPro" id="IPR050682">
    <property type="entry name" value="ModA/WtpA"/>
</dbReference>
<proteinExistence type="inferred from homology"/>
<reference evidence="6" key="2">
    <citation type="journal article" date="2022" name="Microbiol. Resour. Announc.">
        <title>Metagenome Sequencing to Explore Phylogenomics of Terrestrial Cyanobacteria.</title>
        <authorList>
            <person name="Ward R.D."/>
            <person name="Stajich J.E."/>
            <person name="Johansen J.R."/>
            <person name="Huntemann M."/>
            <person name="Clum A."/>
            <person name="Foster B."/>
            <person name="Foster B."/>
            <person name="Roux S."/>
            <person name="Palaniappan K."/>
            <person name="Varghese N."/>
            <person name="Mukherjee S."/>
            <person name="Reddy T.B.K."/>
            <person name="Daum C."/>
            <person name="Copeland A."/>
            <person name="Chen I.A."/>
            <person name="Ivanova N.N."/>
            <person name="Kyrpides N.C."/>
            <person name="Shapiro N."/>
            <person name="Eloe-Fadrosh E.A."/>
            <person name="Pietrasiak N."/>
        </authorList>
    </citation>
    <scope>NUCLEOTIDE SEQUENCE</scope>
    <source>
        <strain evidence="6">UHER 2000/2452</strain>
    </source>
</reference>
<dbReference type="Pfam" id="PF13531">
    <property type="entry name" value="SBP_bac_11"/>
    <property type="match status" value="1"/>
</dbReference>
<keyword evidence="2 5" id="KW-0500">Molybdenum</keyword>
<dbReference type="PANTHER" id="PTHR30632">
    <property type="entry name" value="MOLYBDATE-BINDING PERIPLASMIC PROTEIN"/>
    <property type="match status" value="1"/>
</dbReference>
<dbReference type="AlphaFoldDB" id="A0A951UNU9"/>
<keyword evidence="4" id="KW-0732">Signal</keyword>
<dbReference type="GO" id="GO:1901359">
    <property type="term" value="F:tungstate binding"/>
    <property type="evidence" value="ECO:0007669"/>
    <property type="project" value="UniProtKB-ARBA"/>
</dbReference>
<dbReference type="GO" id="GO:0015689">
    <property type="term" value="P:molybdate ion transport"/>
    <property type="evidence" value="ECO:0007669"/>
    <property type="project" value="InterPro"/>
</dbReference>
<dbReference type="GO" id="GO:0046872">
    <property type="term" value="F:metal ion binding"/>
    <property type="evidence" value="ECO:0007669"/>
    <property type="project" value="UniProtKB-KW"/>
</dbReference>
<dbReference type="CDD" id="cd13537">
    <property type="entry name" value="PBP2_YvgL_like"/>
    <property type="match status" value="1"/>
</dbReference>
<organism evidence="6 7">
    <name type="scientific">Drouetiella hepatica Uher 2000/2452</name>
    <dbReference type="NCBI Taxonomy" id="904376"/>
    <lineage>
        <taxon>Bacteria</taxon>
        <taxon>Bacillati</taxon>
        <taxon>Cyanobacteriota</taxon>
        <taxon>Cyanophyceae</taxon>
        <taxon>Oculatellales</taxon>
        <taxon>Oculatellaceae</taxon>
        <taxon>Drouetiella</taxon>
    </lineage>
</organism>
<evidence type="ECO:0000313" key="7">
    <source>
        <dbReference type="Proteomes" id="UP000757435"/>
    </source>
</evidence>
<dbReference type="PANTHER" id="PTHR30632:SF0">
    <property type="entry name" value="SULFATE-BINDING PROTEIN"/>
    <property type="match status" value="1"/>
</dbReference>
<keyword evidence="3 5" id="KW-0479">Metal-binding</keyword>
<sequence length="271" mass="28968">MKKRHFLIFLGGLLATLLLTLRVSTLGGLTLDLRDSVTAQTSGGLLISAAASLQNVLEAIDPQAEQTVGAGVNYNFGSSGALQQQIEQGAPADVFISAASRQMDALQQKGLILTDTRRNLLTNHLVLIVPSNSSLNLTSFRQLTGDKVQKIAVGEPRSVPVGQYTEELFKNLGILAQVRSKLIYGNSVRNVLAAVESGNVDAGIVYTTDRLISTQVKQVATAPDELHSPIVYPIAVLKESKNPQAAKSYVEFLSSSPASAVFQRYGFGISE</sequence>
<gene>
    <name evidence="6" type="primary">modA</name>
    <name evidence="6" type="ORF">KME15_15875</name>
</gene>
<dbReference type="EMBL" id="JAHHHD010000018">
    <property type="protein sequence ID" value="MBW4660154.1"/>
    <property type="molecule type" value="Genomic_DNA"/>
</dbReference>
<dbReference type="GO" id="GO:0030973">
    <property type="term" value="F:molybdate ion binding"/>
    <property type="evidence" value="ECO:0007669"/>
    <property type="project" value="UniProtKB-ARBA"/>
</dbReference>
<protein>
    <submittedName>
        <fullName evidence="6">Molybdate ABC transporter substrate-binding protein</fullName>
    </submittedName>
</protein>
<evidence type="ECO:0000256" key="1">
    <source>
        <dbReference type="ARBA" id="ARBA00009175"/>
    </source>
</evidence>
<comment type="similarity">
    <text evidence="1">Belongs to the bacterial solute-binding protein ModA family.</text>
</comment>
<feature type="binding site" evidence="5">
    <location>
        <position position="206"/>
    </location>
    <ligand>
        <name>molybdate</name>
        <dbReference type="ChEBI" id="CHEBI:36264"/>
    </ligand>
</feature>
<dbReference type="Proteomes" id="UP000757435">
    <property type="component" value="Unassembled WGS sequence"/>
</dbReference>
<dbReference type="FunFam" id="3.40.190.10:FF:000035">
    <property type="entry name" value="Molybdate ABC transporter substrate-binding protein"/>
    <property type="match status" value="1"/>
</dbReference>
<dbReference type="PIRSF" id="PIRSF004846">
    <property type="entry name" value="ModA"/>
    <property type="match status" value="1"/>
</dbReference>
<feature type="binding site" evidence="5">
    <location>
        <position position="52"/>
    </location>
    <ligand>
        <name>molybdate</name>
        <dbReference type="ChEBI" id="CHEBI:36264"/>
    </ligand>
</feature>
<dbReference type="Gene3D" id="3.40.190.10">
    <property type="entry name" value="Periplasmic binding protein-like II"/>
    <property type="match status" value="2"/>
</dbReference>
<feature type="binding site" evidence="5">
    <location>
        <position position="188"/>
    </location>
    <ligand>
        <name>molybdate</name>
        <dbReference type="ChEBI" id="CHEBI:36264"/>
    </ligand>
</feature>
<feature type="binding site" evidence="5">
    <location>
        <position position="79"/>
    </location>
    <ligand>
        <name>molybdate</name>
        <dbReference type="ChEBI" id="CHEBI:36264"/>
    </ligand>
</feature>
<dbReference type="InterPro" id="IPR005950">
    <property type="entry name" value="ModA"/>
</dbReference>